<protein>
    <recommendedName>
        <fullName evidence="1">DUF551 domain-containing protein</fullName>
    </recommendedName>
</protein>
<organism evidence="2 3">
    <name type="scientific">Neisseria musculi</name>
    <dbReference type="NCBI Taxonomy" id="1815583"/>
    <lineage>
        <taxon>Bacteria</taxon>
        <taxon>Pseudomonadati</taxon>
        <taxon>Pseudomonadota</taxon>
        <taxon>Betaproteobacteria</taxon>
        <taxon>Neisseriales</taxon>
        <taxon>Neisseriaceae</taxon>
        <taxon>Neisseria</taxon>
    </lineage>
</organism>
<keyword evidence="3" id="KW-1185">Reference proteome</keyword>
<feature type="domain" description="DUF551" evidence="1">
    <location>
        <begin position="52"/>
        <end position="113"/>
    </location>
</feature>
<accession>A0A7H1MEU9</accession>
<dbReference type="Pfam" id="PF04448">
    <property type="entry name" value="DUF551"/>
    <property type="match status" value="1"/>
</dbReference>
<gene>
    <name evidence="2" type="ORF">H7A79_1650</name>
</gene>
<evidence type="ECO:0000313" key="2">
    <source>
        <dbReference type="EMBL" id="QNT60164.1"/>
    </source>
</evidence>
<dbReference type="KEGG" id="nmus:H7A79_1650"/>
<dbReference type="InterPro" id="IPR007539">
    <property type="entry name" value="DUF551"/>
</dbReference>
<dbReference type="Proteomes" id="UP000516412">
    <property type="component" value="Chromosome"/>
</dbReference>
<reference evidence="2" key="1">
    <citation type="submission" date="2024-06" db="EMBL/GenBank/DDBJ databases">
        <title>Complete Genome Sequence of mouse commensal type strain Neisseria musculi.</title>
        <authorList>
            <person name="Thapa E."/>
            <person name="Aluvathingal J."/>
            <person name="Nadendla S."/>
            <person name="Mehta A."/>
            <person name="Tettelin H."/>
            <person name="Weyand N.J."/>
        </authorList>
    </citation>
    <scope>NUCLEOTIDE SEQUENCE</scope>
    <source>
        <strain evidence="2">NW831</strain>
    </source>
</reference>
<sequence>MTNEQLEKEKQAFEEWFDEQATKNDDFRWEVERFDARLGWMAAKEHAAKQDGWINVEENLPNPDDTVLLRDFRNNMQSGYLDGDAEAFVYTDSDSWIDDGVITHWQPLPTPPKTE</sequence>
<dbReference type="AlphaFoldDB" id="A0A7H1MEU9"/>
<evidence type="ECO:0000313" key="3">
    <source>
        <dbReference type="Proteomes" id="UP000516412"/>
    </source>
</evidence>
<proteinExistence type="predicted"/>
<name>A0A7H1MEU9_9NEIS</name>
<dbReference type="EMBL" id="CP060414">
    <property type="protein sequence ID" value="QNT60164.1"/>
    <property type="molecule type" value="Genomic_DNA"/>
</dbReference>
<dbReference type="RefSeq" id="WP_187000009.1">
    <property type="nucleotide sequence ID" value="NZ_CP060414.2"/>
</dbReference>
<evidence type="ECO:0000259" key="1">
    <source>
        <dbReference type="Pfam" id="PF04448"/>
    </source>
</evidence>